<evidence type="ECO:0000313" key="1">
    <source>
        <dbReference type="EMBL" id="KAG0655796.1"/>
    </source>
</evidence>
<dbReference type="Proteomes" id="UP000750334">
    <property type="component" value="Unassembled WGS sequence"/>
</dbReference>
<proteinExistence type="predicted"/>
<comment type="caution">
    <text evidence="1">The sequence shown here is derived from an EMBL/GenBank/DDBJ whole genome shotgun (WGS) entry which is preliminary data.</text>
</comment>
<name>A0A9P6VWH5_MAUEX</name>
<dbReference type="OrthoDB" id="3262412at2759"/>
<sequence>MASAVLKQCIPRMTNMLVEAFFKTLKHNDLFRLRSIRLDTVLYIINAKVGQHFFKKLAMRSNPHRLHALALLPEHDDVNDLALRSSSARFQGFTDDLKKCLEMAESLLKESEKSRNDDTVHRFDGNLTNIPPTWFAGDNWTQYQRL</sequence>
<protein>
    <submittedName>
        <fullName evidence="1">Uncharacterized protein</fullName>
    </submittedName>
</protein>
<gene>
    <name evidence="1" type="ORF">C6P45_002900</name>
</gene>
<dbReference type="EMBL" id="PUHR01000283">
    <property type="protein sequence ID" value="KAG0655796.1"/>
    <property type="molecule type" value="Genomic_DNA"/>
</dbReference>
<evidence type="ECO:0000313" key="2">
    <source>
        <dbReference type="Proteomes" id="UP000750334"/>
    </source>
</evidence>
<organism evidence="1 2">
    <name type="scientific">Maudiozyma exigua</name>
    <name type="common">Yeast</name>
    <name type="synonym">Kazachstania exigua</name>
    <dbReference type="NCBI Taxonomy" id="34358"/>
    <lineage>
        <taxon>Eukaryota</taxon>
        <taxon>Fungi</taxon>
        <taxon>Dikarya</taxon>
        <taxon>Ascomycota</taxon>
        <taxon>Saccharomycotina</taxon>
        <taxon>Saccharomycetes</taxon>
        <taxon>Saccharomycetales</taxon>
        <taxon>Saccharomycetaceae</taxon>
        <taxon>Maudiozyma</taxon>
    </lineage>
</organism>
<dbReference type="AlphaFoldDB" id="A0A9P6VWH5"/>
<keyword evidence="2" id="KW-1185">Reference proteome</keyword>
<reference evidence="1 2" key="1">
    <citation type="submission" date="2020-11" db="EMBL/GenBank/DDBJ databases">
        <title>Kefir isolates.</title>
        <authorList>
            <person name="Marcisauskas S."/>
            <person name="Kim Y."/>
            <person name="Blasche S."/>
        </authorList>
    </citation>
    <scope>NUCLEOTIDE SEQUENCE [LARGE SCALE GENOMIC DNA]</scope>
    <source>
        <strain evidence="1 2">OG2</strain>
    </source>
</reference>
<accession>A0A9P6VWH5</accession>